<dbReference type="InterPro" id="IPR027372">
    <property type="entry name" value="Phytase-like_dom"/>
</dbReference>
<evidence type="ECO:0000313" key="3">
    <source>
        <dbReference type="EMBL" id="KAF9526397.1"/>
    </source>
</evidence>
<protein>
    <submittedName>
        <fullName evidence="3">Esterase-like activity of phytase-domain-containing protein</fullName>
    </submittedName>
</protein>
<comment type="caution">
    <text evidence="3">The sequence shown here is derived from an EMBL/GenBank/DDBJ whole genome shotgun (WGS) entry which is preliminary data.</text>
</comment>
<keyword evidence="4" id="KW-1185">Reference proteome</keyword>
<name>A0A9P6JMK1_9AGAR</name>
<dbReference type="EMBL" id="MU157872">
    <property type="protein sequence ID" value="KAF9526397.1"/>
    <property type="molecule type" value="Genomic_DNA"/>
</dbReference>
<evidence type="ECO:0000256" key="1">
    <source>
        <dbReference type="SAM" id="SignalP"/>
    </source>
</evidence>
<keyword evidence="1" id="KW-0732">Signal</keyword>
<evidence type="ECO:0000313" key="4">
    <source>
        <dbReference type="Proteomes" id="UP000807306"/>
    </source>
</evidence>
<dbReference type="PANTHER" id="PTHR37957">
    <property type="entry name" value="BLR7070 PROTEIN"/>
    <property type="match status" value="1"/>
</dbReference>
<dbReference type="OrthoDB" id="425936at2759"/>
<dbReference type="Proteomes" id="UP000807306">
    <property type="component" value="Unassembled WGS sequence"/>
</dbReference>
<dbReference type="PANTHER" id="PTHR37957:SF1">
    <property type="entry name" value="PHYTASE-LIKE DOMAIN-CONTAINING PROTEIN"/>
    <property type="match status" value="1"/>
</dbReference>
<dbReference type="Pfam" id="PF13449">
    <property type="entry name" value="Phytase-like"/>
    <property type="match status" value="1"/>
</dbReference>
<organism evidence="3 4">
    <name type="scientific">Crepidotus variabilis</name>
    <dbReference type="NCBI Taxonomy" id="179855"/>
    <lineage>
        <taxon>Eukaryota</taxon>
        <taxon>Fungi</taxon>
        <taxon>Dikarya</taxon>
        <taxon>Basidiomycota</taxon>
        <taxon>Agaricomycotina</taxon>
        <taxon>Agaricomycetes</taxon>
        <taxon>Agaricomycetidae</taxon>
        <taxon>Agaricales</taxon>
        <taxon>Agaricineae</taxon>
        <taxon>Crepidotaceae</taxon>
        <taxon>Crepidotus</taxon>
    </lineage>
</organism>
<gene>
    <name evidence="3" type="ORF">CPB83DRAFT_858031</name>
</gene>
<feature type="chain" id="PRO_5040192846" evidence="1">
    <location>
        <begin position="21"/>
        <end position="513"/>
    </location>
</feature>
<evidence type="ECO:0000259" key="2">
    <source>
        <dbReference type="Pfam" id="PF13449"/>
    </source>
</evidence>
<dbReference type="AlphaFoldDB" id="A0A9P6JMK1"/>
<feature type="signal peptide" evidence="1">
    <location>
        <begin position="1"/>
        <end position="20"/>
    </location>
</feature>
<accession>A0A9P6JMK1</accession>
<feature type="domain" description="Phytase-like" evidence="2">
    <location>
        <begin position="187"/>
        <end position="469"/>
    </location>
</feature>
<sequence length="513" mass="55304">MYSRIFQSGLIIGGLAFVQALPGLSSSDPQETYSGSGHQGASPVVASSAELDGVKYLNKGLVAFGYIPSDFKDSTGDTLGGYGSAIALKRGSWKEGRDGTFSGVLLTQPDRGYNVDKTVNYQARQHEISFVLEPYYGSRKLSFRDAAETFKLKYLKTTLMYERQHKSTSGLDPNAVRSQAAGLGDPVLPIVAESDPRLSLDVEGLVANKDGSYWISDEYGPYIYRFSKDGDILQAIQPPNAILPRNNTGGLNFTSAINPTTGRQPNQGLENLTIDESTGTLYAMLQSATIQDGGTSKATSRYTRLLAYDISNGEEENPKLKGEWVVPLPQKSNGNTLACSEIHFVSENVFLALSRDGDAKGGDDAKAKYKNADLFSIASATDIHGTKFDSPDSPIAIGGQLDTSITPATYVPFVDYLSKTDLARFGLHNGGDIDQGLINSKWESFALAPVGDKSSPDDYFLITASDNDFMTTHGVSIGQPYNATLDVDNQIFAFRVTLPSVPRGSIENSIGLH</sequence>
<proteinExistence type="predicted"/>
<reference evidence="3" key="1">
    <citation type="submission" date="2020-11" db="EMBL/GenBank/DDBJ databases">
        <authorList>
            <consortium name="DOE Joint Genome Institute"/>
            <person name="Ahrendt S."/>
            <person name="Riley R."/>
            <person name="Andreopoulos W."/>
            <person name="Labutti K."/>
            <person name="Pangilinan J."/>
            <person name="Ruiz-Duenas F.J."/>
            <person name="Barrasa J.M."/>
            <person name="Sanchez-Garcia M."/>
            <person name="Camarero S."/>
            <person name="Miyauchi S."/>
            <person name="Serrano A."/>
            <person name="Linde D."/>
            <person name="Babiker R."/>
            <person name="Drula E."/>
            <person name="Ayuso-Fernandez I."/>
            <person name="Pacheco R."/>
            <person name="Padilla G."/>
            <person name="Ferreira P."/>
            <person name="Barriuso J."/>
            <person name="Kellner H."/>
            <person name="Castanera R."/>
            <person name="Alfaro M."/>
            <person name="Ramirez L."/>
            <person name="Pisabarro A.G."/>
            <person name="Kuo A."/>
            <person name="Tritt A."/>
            <person name="Lipzen A."/>
            <person name="He G."/>
            <person name="Yan M."/>
            <person name="Ng V."/>
            <person name="Cullen D."/>
            <person name="Martin F."/>
            <person name="Rosso M.-N."/>
            <person name="Henrissat B."/>
            <person name="Hibbett D."/>
            <person name="Martinez A.T."/>
            <person name="Grigoriev I.V."/>
        </authorList>
    </citation>
    <scope>NUCLEOTIDE SEQUENCE</scope>
    <source>
        <strain evidence="3">CBS 506.95</strain>
    </source>
</reference>